<evidence type="ECO:0000313" key="1">
    <source>
        <dbReference type="EMBL" id="KAF2897367.1"/>
    </source>
</evidence>
<sequence>MKGSRNNIETITSDEDNEVCTPLLYTESEEDRQDVEITDCYVKLTSLVTEEVDIKDNLPNERTFYAVRRRVPETGYLQPPKERGIVRRALTVNVENHILQIVENDSTTSICRIANTICHKV</sequence>
<comment type="caution">
    <text evidence="1">The sequence shown here is derived from an EMBL/GenBank/DDBJ whole genome shotgun (WGS) entry which is preliminary data.</text>
</comment>
<dbReference type="Proteomes" id="UP000801492">
    <property type="component" value="Unassembled WGS sequence"/>
</dbReference>
<dbReference type="AlphaFoldDB" id="A0A8K0D6Y8"/>
<reference evidence="1" key="1">
    <citation type="submission" date="2019-08" db="EMBL/GenBank/DDBJ databases">
        <title>The genome of the North American firefly Photinus pyralis.</title>
        <authorList>
            <consortium name="Photinus pyralis genome working group"/>
            <person name="Fallon T.R."/>
            <person name="Sander Lower S.E."/>
            <person name="Weng J.-K."/>
        </authorList>
    </citation>
    <scope>NUCLEOTIDE SEQUENCE</scope>
    <source>
        <strain evidence="1">TRF0915ILg1</strain>
        <tissue evidence="1">Whole body</tissue>
    </source>
</reference>
<organism evidence="1 2">
    <name type="scientific">Ignelater luminosus</name>
    <name type="common">Cucubano</name>
    <name type="synonym">Pyrophorus luminosus</name>
    <dbReference type="NCBI Taxonomy" id="2038154"/>
    <lineage>
        <taxon>Eukaryota</taxon>
        <taxon>Metazoa</taxon>
        <taxon>Ecdysozoa</taxon>
        <taxon>Arthropoda</taxon>
        <taxon>Hexapoda</taxon>
        <taxon>Insecta</taxon>
        <taxon>Pterygota</taxon>
        <taxon>Neoptera</taxon>
        <taxon>Endopterygota</taxon>
        <taxon>Coleoptera</taxon>
        <taxon>Polyphaga</taxon>
        <taxon>Elateriformia</taxon>
        <taxon>Elateroidea</taxon>
        <taxon>Elateridae</taxon>
        <taxon>Agrypninae</taxon>
        <taxon>Pyrophorini</taxon>
        <taxon>Ignelater</taxon>
    </lineage>
</organism>
<accession>A0A8K0D6Y8</accession>
<name>A0A8K0D6Y8_IGNLU</name>
<proteinExistence type="predicted"/>
<evidence type="ECO:0000313" key="2">
    <source>
        <dbReference type="Proteomes" id="UP000801492"/>
    </source>
</evidence>
<protein>
    <submittedName>
        <fullName evidence="1">Uncharacterized protein</fullName>
    </submittedName>
</protein>
<gene>
    <name evidence="1" type="ORF">ILUMI_08809</name>
</gene>
<keyword evidence="2" id="KW-1185">Reference proteome</keyword>
<dbReference type="EMBL" id="VTPC01004242">
    <property type="protein sequence ID" value="KAF2897367.1"/>
    <property type="molecule type" value="Genomic_DNA"/>
</dbReference>